<sequence>MDNEITCLGIRVDGRSRLLKAQGRENPYCAARERALRKTRHVYRAEVCCLLYVFCFAEDIVLISRSINEAETMLKGLNEAGKRKGLWINRRDTQFMKNVYCEDGEVQLEGYQIVDTLSYVYFGRFMNMENSLKIRTE</sequence>
<accession>A0ABR1D0L6</accession>
<dbReference type="EMBL" id="JAVFWL010000003">
    <property type="protein sequence ID" value="KAK6743483.1"/>
    <property type="molecule type" value="Genomic_DNA"/>
</dbReference>
<evidence type="ECO:0008006" key="3">
    <source>
        <dbReference type="Google" id="ProtNLM"/>
    </source>
</evidence>
<comment type="caution">
    <text evidence="1">The sequence shown here is derived from an EMBL/GenBank/DDBJ whole genome shotgun (WGS) entry which is preliminary data.</text>
</comment>
<evidence type="ECO:0000313" key="2">
    <source>
        <dbReference type="Proteomes" id="UP001303046"/>
    </source>
</evidence>
<reference evidence="1 2" key="1">
    <citation type="submission" date="2023-08" db="EMBL/GenBank/DDBJ databases">
        <title>A Necator americanus chromosomal reference genome.</title>
        <authorList>
            <person name="Ilik V."/>
            <person name="Petrzelkova K.J."/>
            <person name="Pardy F."/>
            <person name="Fuh T."/>
            <person name="Niatou-Singa F.S."/>
            <person name="Gouil Q."/>
            <person name="Baker L."/>
            <person name="Ritchie M.E."/>
            <person name="Jex A.R."/>
            <person name="Gazzola D."/>
            <person name="Li H."/>
            <person name="Toshio Fujiwara R."/>
            <person name="Zhan B."/>
            <person name="Aroian R.V."/>
            <person name="Pafco B."/>
            <person name="Schwarz E.M."/>
        </authorList>
    </citation>
    <scope>NUCLEOTIDE SEQUENCE [LARGE SCALE GENOMIC DNA]</scope>
    <source>
        <strain evidence="1 2">Aroian</strain>
        <tissue evidence="1">Whole animal</tissue>
    </source>
</reference>
<protein>
    <recommendedName>
        <fullName evidence="3">Reverse transcriptase domain-containing protein</fullName>
    </recommendedName>
</protein>
<organism evidence="1 2">
    <name type="scientific">Necator americanus</name>
    <name type="common">Human hookworm</name>
    <dbReference type="NCBI Taxonomy" id="51031"/>
    <lineage>
        <taxon>Eukaryota</taxon>
        <taxon>Metazoa</taxon>
        <taxon>Ecdysozoa</taxon>
        <taxon>Nematoda</taxon>
        <taxon>Chromadorea</taxon>
        <taxon>Rhabditida</taxon>
        <taxon>Rhabditina</taxon>
        <taxon>Rhabditomorpha</taxon>
        <taxon>Strongyloidea</taxon>
        <taxon>Ancylostomatidae</taxon>
        <taxon>Bunostominae</taxon>
        <taxon>Necator</taxon>
    </lineage>
</organism>
<keyword evidence="2" id="KW-1185">Reference proteome</keyword>
<proteinExistence type="predicted"/>
<name>A0ABR1D0L6_NECAM</name>
<evidence type="ECO:0000313" key="1">
    <source>
        <dbReference type="EMBL" id="KAK6743483.1"/>
    </source>
</evidence>
<gene>
    <name evidence="1" type="primary">Necator_chrIII.g11397</name>
    <name evidence="1" type="ORF">RB195_010632</name>
</gene>
<dbReference type="Proteomes" id="UP001303046">
    <property type="component" value="Unassembled WGS sequence"/>
</dbReference>